<dbReference type="EMBL" id="CP019239">
    <property type="protein sequence ID" value="APW41765.1"/>
    <property type="molecule type" value="Genomic_DNA"/>
</dbReference>
<dbReference type="InterPro" id="IPR049503">
    <property type="entry name" value="AbiJ_NTD4"/>
</dbReference>
<accession>A0A1P8K6Y4</accession>
<gene>
    <name evidence="2" type="ORF">RS694_03855</name>
</gene>
<name>A0A1P8K6Y4_9BURK</name>
<sequence length="355" mass="40815">MLTDVFFRRYEKRPMFNAVGPKESALFVQAYRIVNEDIWKYYSWEKKVDERVKAIWTSLHDRLAREIGITELSARHYSYQTEWMGKPITNSGSYDINLVVQAWMNAKCTDTMDPDAFVKRRLSFIELAFRERESQIDELNEKLPTELKQAALQDAIARAKHTGMRVPGSRSDGVKAQNELTNSMFTSQVHELNERFKQAGMPLNYHNGFIQITQDALVQAQIEQPFWDLVKEPKWKNVSTDMATAIDLRDTAGPDPSFYAGRALESTIKIISEEKNWNTGTEKGVGGYLNNLTSKTNGSFIAPWEHELMQRFFSDVRNDLAHGPGSKEMPKLTAQQTDHTIEFCMSWVKSLIARL</sequence>
<dbReference type="AlphaFoldDB" id="A0A1P8K6Y4"/>
<keyword evidence="3" id="KW-1185">Reference proteome</keyword>
<dbReference type="RefSeq" id="WP_029707311.1">
    <property type="nucleotide sequence ID" value="NZ_CP019239.1"/>
</dbReference>
<evidence type="ECO:0000313" key="3">
    <source>
        <dbReference type="Proteomes" id="UP000186110"/>
    </source>
</evidence>
<reference evidence="2 3" key="1">
    <citation type="submission" date="2017-01" db="EMBL/GenBank/DDBJ databases">
        <authorList>
            <person name="Mah S.A."/>
            <person name="Swanson W.J."/>
            <person name="Moy G.W."/>
            <person name="Vacquier V.D."/>
        </authorList>
    </citation>
    <scope>NUCLEOTIDE SEQUENCE [LARGE SCALE GENOMIC DNA]</scope>
    <source>
        <strain evidence="2 3">DSM 22694</strain>
    </source>
</reference>
<dbReference type="KEGG" id="rsb:RS694_03855"/>
<dbReference type="eggNOG" id="ENOG5030AC3">
    <property type="taxonomic scope" value="Bacteria"/>
</dbReference>
<evidence type="ECO:0000259" key="1">
    <source>
        <dbReference type="Pfam" id="PF18863"/>
    </source>
</evidence>
<protein>
    <recommendedName>
        <fullName evidence="1">HEPN AbiJ-N-terminal domain-containing protein</fullName>
    </recommendedName>
</protein>
<proteinExistence type="predicted"/>
<evidence type="ECO:0000313" key="2">
    <source>
        <dbReference type="EMBL" id="APW41765.1"/>
    </source>
</evidence>
<feature type="domain" description="HEPN AbiJ-N-terminal" evidence="1">
    <location>
        <begin position="4"/>
        <end position="228"/>
    </location>
</feature>
<dbReference type="Proteomes" id="UP000186110">
    <property type="component" value="Chromosome"/>
</dbReference>
<organism evidence="2 3">
    <name type="scientific">Rhodoferax saidenbachensis</name>
    <dbReference type="NCBI Taxonomy" id="1484693"/>
    <lineage>
        <taxon>Bacteria</taxon>
        <taxon>Pseudomonadati</taxon>
        <taxon>Pseudomonadota</taxon>
        <taxon>Betaproteobacteria</taxon>
        <taxon>Burkholderiales</taxon>
        <taxon>Comamonadaceae</taxon>
        <taxon>Rhodoferax</taxon>
    </lineage>
</organism>
<dbReference type="Pfam" id="PF18863">
    <property type="entry name" value="AbiJ_NTD4"/>
    <property type="match status" value="1"/>
</dbReference>